<keyword evidence="4 6" id="KW-1133">Transmembrane helix</keyword>
<evidence type="ECO:0000259" key="7">
    <source>
        <dbReference type="SMART" id="SM00244"/>
    </source>
</evidence>
<keyword evidence="3 6" id="KW-0812">Transmembrane</keyword>
<name>A0A4R3MMX6_9FIRM</name>
<sequence>MNNRDFTEEVIDIGAKGNFDKYKKNVKNYTTLGIMVVLLIILSLNSVYKVDDGTVGVVIRLGKVSKVERSAGIHFKIPLIDSVRSVNTSRVSIMEYGYQTVRRGTETSEPVYAENFDEATIIVDAVNNNASIALIYLMVQYRVVDPVNYLFKVDDIEGTLRLALEDSIRTTVQELTLDEAKKEKPLIDTRVKEVLQQKMYQYESGIDIISVQTQDVEFPSNVEIAYQEKENANQYKNSKLEEAEKYSNTVMPRAHSQATQMMEEAKAYERQVIAQANADVAQFNALYNEYIVNPEIIQERYYIEAMRAFIENNNVIIDNTVDDSIYKFFNFNNNALRQSVID</sequence>
<dbReference type="EMBL" id="SMAL01000002">
    <property type="protein sequence ID" value="TCT16339.1"/>
    <property type="molecule type" value="Genomic_DNA"/>
</dbReference>
<dbReference type="GO" id="GO:0016020">
    <property type="term" value="C:membrane"/>
    <property type="evidence" value="ECO:0007669"/>
    <property type="project" value="UniProtKB-SubCell"/>
</dbReference>
<comment type="function">
    <text evidence="6">HflC and HflK could encode or regulate a protease.</text>
</comment>
<dbReference type="NCBIfam" id="TIGR01933">
    <property type="entry name" value="hflK"/>
    <property type="match status" value="1"/>
</dbReference>
<dbReference type="Gene3D" id="3.30.479.30">
    <property type="entry name" value="Band 7 domain"/>
    <property type="match status" value="1"/>
</dbReference>
<evidence type="ECO:0000256" key="4">
    <source>
        <dbReference type="ARBA" id="ARBA00022989"/>
    </source>
</evidence>
<dbReference type="InterPro" id="IPR001107">
    <property type="entry name" value="Band_7"/>
</dbReference>
<evidence type="ECO:0000256" key="2">
    <source>
        <dbReference type="ARBA" id="ARBA00006971"/>
    </source>
</evidence>
<evidence type="ECO:0000256" key="5">
    <source>
        <dbReference type="ARBA" id="ARBA00023136"/>
    </source>
</evidence>
<dbReference type="PANTHER" id="PTHR43327:SF2">
    <property type="entry name" value="MODULATOR OF FTSH PROTEASE HFLK"/>
    <property type="match status" value="1"/>
</dbReference>
<dbReference type="Proteomes" id="UP000294902">
    <property type="component" value="Unassembled WGS sequence"/>
</dbReference>
<evidence type="ECO:0000256" key="1">
    <source>
        <dbReference type="ARBA" id="ARBA00004370"/>
    </source>
</evidence>
<dbReference type="SMART" id="SM00244">
    <property type="entry name" value="PHB"/>
    <property type="match status" value="1"/>
</dbReference>
<evidence type="ECO:0000313" key="8">
    <source>
        <dbReference type="EMBL" id="TCT16339.1"/>
    </source>
</evidence>
<evidence type="ECO:0000313" key="9">
    <source>
        <dbReference type="Proteomes" id="UP000294902"/>
    </source>
</evidence>
<comment type="subunit">
    <text evidence="6">HflC and HflK may interact to form a multimeric complex.</text>
</comment>
<feature type="domain" description="Band 7" evidence="7">
    <location>
        <begin position="45"/>
        <end position="230"/>
    </location>
</feature>
<comment type="caution">
    <text evidence="8">The sequence shown here is derived from an EMBL/GenBank/DDBJ whole genome shotgun (WGS) entry which is preliminary data.</text>
</comment>
<dbReference type="RefSeq" id="WP_132250663.1">
    <property type="nucleotide sequence ID" value="NZ_SMAL01000002.1"/>
</dbReference>
<accession>A0A4R3MMX6</accession>
<protein>
    <recommendedName>
        <fullName evidence="6">Protein HflK</fullName>
    </recommendedName>
</protein>
<comment type="similarity">
    <text evidence="2 6">Belongs to the band 7/mec-2 family. HflK subfamily.</text>
</comment>
<dbReference type="InterPro" id="IPR010201">
    <property type="entry name" value="HflK"/>
</dbReference>
<evidence type="ECO:0000256" key="6">
    <source>
        <dbReference type="RuleBase" id="RU364113"/>
    </source>
</evidence>
<keyword evidence="9" id="KW-1185">Reference proteome</keyword>
<keyword evidence="8" id="KW-0645">Protease</keyword>
<dbReference type="PANTHER" id="PTHR43327">
    <property type="entry name" value="STOMATIN-LIKE PROTEIN 2, MITOCHONDRIAL"/>
    <property type="match status" value="1"/>
</dbReference>
<dbReference type="Pfam" id="PF01145">
    <property type="entry name" value="Band_7"/>
    <property type="match status" value="1"/>
</dbReference>
<dbReference type="CDD" id="cd03404">
    <property type="entry name" value="SPFH_HflK"/>
    <property type="match status" value="1"/>
</dbReference>
<keyword evidence="5 6" id="KW-0472">Membrane</keyword>
<dbReference type="OrthoDB" id="9779595at2"/>
<dbReference type="GO" id="GO:0008233">
    <property type="term" value="F:peptidase activity"/>
    <property type="evidence" value="ECO:0007669"/>
    <property type="project" value="UniProtKB-KW"/>
</dbReference>
<organism evidence="8 9">
    <name type="scientific">Natranaerovirga pectinivora</name>
    <dbReference type="NCBI Taxonomy" id="682400"/>
    <lineage>
        <taxon>Bacteria</taxon>
        <taxon>Bacillati</taxon>
        <taxon>Bacillota</taxon>
        <taxon>Clostridia</taxon>
        <taxon>Lachnospirales</taxon>
        <taxon>Natranaerovirgaceae</taxon>
        <taxon>Natranaerovirga</taxon>
    </lineage>
</organism>
<dbReference type="SUPFAM" id="SSF117892">
    <property type="entry name" value="Band 7/SPFH domain"/>
    <property type="match status" value="1"/>
</dbReference>
<dbReference type="InterPro" id="IPR050710">
    <property type="entry name" value="Band7/mec-2_domain"/>
</dbReference>
<dbReference type="AlphaFoldDB" id="A0A4R3MMX6"/>
<reference evidence="8 9" key="1">
    <citation type="submission" date="2019-03" db="EMBL/GenBank/DDBJ databases">
        <title>Genomic Encyclopedia of Type Strains, Phase IV (KMG-IV): sequencing the most valuable type-strain genomes for metagenomic binning, comparative biology and taxonomic classification.</title>
        <authorList>
            <person name="Goeker M."/>
        </authorList>
    </citation>
    <scope>NUCLEOTIDE SEQUENCE [LARGE SCALE GENOMIC DNA]</scope>
    <source>
        <strain evidence="8 9">DSM 24629</strain>
    </source>
</reference>
<dbReference type="InterPro" id="IPR036013">
    <property type="entry name" value="Band_7/SPFH_dom_sf"/>
</dbReference>
<dbReference type="GO" id="GO:0006508">
    <property type="term" value="P:proteolysis"/>
    <property type="evidence" value="ECO:0007669"/>
    <property type="project" value="UniProtKB-KW"/>
</dbReference>
<gene>
    <name evidence="8" type="ORF">EDC18_102357</name>
</gene>
<comment type="subcellular location">
    <subcellularLocation>
        <location evidence="1 6">Membrane</location>
    </subcellularLocation>
</comment>
<feature type="transmembrane region" description="Helical" evidence="6">
    <location>
        <begin position="29"/>
        <end position="48"/>
    </location>
</feature>
<proteinExistence type="inferred from homology"/>
<keyword evidence="8" id="KW-0378">Hydrolase</keyword>
<evidence type="ECO:0000256" key="3">
    <source>
        <dbReference type="ARBA" id="ARBA00022692"/>
    </source>
</evidence>